<keyword evidence="5 9" id="KW-0443">Lipid metabolism</keyword>
<feature type="active site" evidence="9">
    <location>
        <position position="268"/>
    </location>
</feature>
<dbReference type="CDD" id="cd00830">
    <property type="entry name" value="KAS_III"/>
    <property type="match status" value="1"/>
</dbReference>
<dbReference type="PANTHER" id="PTHR43091">
    <property type="entry name" value="3-OXOACYL-[ACYL-CARRIER-PROTEIN] SYNTHASE"/>
    <property type="match status" value="1"/>
</dbReference>
<dbReference type="InterPro" id="IPR013747">
    <property type="entry name" value="ACP_syn_III_C"/>
</dbReference>
<evidence type="ECO:0000256" key="7">
    <source>
        <dbReference type="ARBA" id="ARBA00023268"/>
    </source>
</evidence>
<keyword evidence="7 9" id="KW-0511">Multifunctional enzyme</keyword>
<name>A0ABV7N9R0_9STAP</name>
<keyword evidence="8 9" id="KW-0012">Acyltransferase</keyword>
<comment type="catalytic activity">
    <reaction evidence="9">
        <text>malonyl-[ACP] + acetyl-CoA + H(+) = 3-oxobutanoyl-[ACP] + CO2 + CoA</text>
        <dbReference type="Rhea" id="RHEA:12080"/>
        <dbReference type="Rhea" id="RHEA-COMP:9623"/>
        <dbReference type="Rhea" id="RHEA-COMP:9625"/>
        <dbReference type="ChEBI" id="CHEBI:15378"/>
        <dbReference type="ChEBI" id="CHEBI:16526"/>
        <dbReference type="ChEBI" id="CHEBI:57287"/>
        <dbReference type="ChEBI" id="CHEBI:57288"/>
        <dbReference type="ChEBI" id="CHEBI:78449"/>
        <dbReference type="ChEBI" id="CHEBI:78450"/>
        <dbReference type="EC" id="2.3.1.180"/>
    </reaction>
</comment>
<dbReference type="Proteomes" id="UP001595637">
    <property type="component" value="Unassembled WGS sequence"/>
</dbReference>
<sequence>MKQVGVLGLGTYVPEKVFTNHDFEKILDTSDEWITEMTGIKERRYAEGMETSDMAYEAAKEAIENSGVDKSEIDLVIVATSTGDHQFPTVATVLQHKLGLRQVPSMDQLAACTGFIYGMVTAQQFIQTGTYKKVLVVGADKLSKITDFSDRSTAVLFGDGAGAVVMGEVSEGYGMHSFELGSNGAGGSYLYDEEETGNIKMNGREVYKFAVRQMGESSVNVTEKAGLVKDDIDMLVPHQANIRIMNAARERMDLPKERMSTTVDKYGNTSAASIPLSIHYEIKNGKIKSGDTLVLVGFGGGLTWGAICLTWGDNKEETHG</sequence>
<evidence type="ECO:0000256" key="2">
    <source>
        <dbReference type="ARBA" id="ARBA00022516"/>
    </source>
</evidence>
<keyword evidence="6 9" id="KW-0275">Fatty acid biosynthesis</keyword>
<feature type="active site" evidence="9">
    <location>
        <position position="238"/>
    </location>
</feature>
<dbReference type="InterPro" id="IPR004655">
    <property type="entry name" value="FabH"/>
</dbReference>
<comment type="similarity">
    <text evidence="1 9">Belongs to the thiolase-like superfamily. FabH family.</text>
</comment>
<dbReference type="InterPro" id="IPR016039">
    <property type="entry name" value="Thiolase-like"/>
</dbReference>
<dbReference type="Gene3D" id="3.40.47.10">
    <property type="match status" value="1"/>
</dbReference>
<dbReference type="EC" id="2.3.1.180" evidence="9"/>
<organism evidence="12 13">
    <name type="scientific">Salinicoccus sesuvii</name>
    <dbReference type="NCBI Taxonomy" id="868281"/>
    <lineage>
        <taxon>Bacteria</taxon>
        <taxon>Bacillati</taxon>
        <taxon>Bacillota</taxon>
        <taxon>Bacilli</taxon>
        <taxon>Bacillales</taxon>
        <taxon>Staphylococcaceae</taxon>
        <taxon>Salinicoccus</taxon>
    </lineage>
</organism>
<dbReference type="SUPFAM" id="SSF53901">
    <property type="entry name" value="Thiolase-like"/>
    <property type="match status" value="1"/>
</dbReference>
<comment type="subcellular location">
    <subcellularLocation>
        <location evidence="9">Cytoplasm</location>
    </subcellularLocation>
</comment>
<evidence type="ECO:0000256" key="3">
    <source>
        <dbReference type="ARBA" id="ARBA00022679"/>
    </source>
</evidence>
<evidence type="ECO:0000256" key="8">
    <source>
        <dbReference type="ARBA" id="ARBA00023315"/>
    </source>
</evidence>
<feature type="domain" description="Beta-ketoacyl-[acyl-carrier-protein] synthase III C-terminal" evidence="10">
    <location>
        <begin position="223"/>
        <end position="311"/>
    </location>
</feature>
<dbReference type="NCBIfam" id="NF006829">
    <property type="entry name" value="PRK09352.1"/>
    <property type="match status" value="1"/>
</dbReference>
<dbReference type="NCBIfam" id="TIGR00747">
    <property type="entry name" value="fabH"/>
    <property type="match status" value="1"/>
</dbReference>
<comment type="function">
    <text evidence="9">Catalyzes the condensation reaction of fatty acid synthesis by the addition to an acyl acceptor of two carbons from malonyl-ACP. Catalyzes the first condensation reaction which initiates fatty acid synthesis and may therefore play a role in governing the total rate of fatty acid production. Possesses both acetoacetyl-ACP synthase and acetyl transacylase activities. Its substrate specificity determines the biosynthesis of branched-chain and/or straight-chain of fatty acids.</text>
</comment>
<accession>A0ABV7N9R0</accession>
<evidence type="ECO:0000256" key="4">
    <source>
        <dbReference type="ARBA" id="ARBA00022832"/>
    </source>
</evidence>
<evidence type="ECO:0000259" key="11">
    <source>
        <dbReference type="Pfam" id="PF08545"/>
    </source>
</evidence>
<gene>
    <name evidence="9" type="primary">fabH</name>
    <name evidence="12" type="ORF">ACFOEO_11575</name>
</gene>
<keyword evidence="2 9" id="KW-0444">Lipid biosynthesis</keyword>
<evidence type="ECO:0000256" key="9">
    <source>
        <dbReference type="HAMAP-Rule" id="MF_01815"/>
    </source>
</evidence>
<dbReference type="Pfam" id="PF08545">
    <property type="entry name" value="ACP_syn_III"/>
    <property type="match status" value="1"/>
</dbReference>
<dbReference type="HAMAP" id="MF_01815">
    <property type="entry name" value="FabH"/>
    <property type="match status" value="1"/>
</dbReference>
<evidence type="ECO:0000256" key="1">
    <source>
        <dbReference type="ARBA" id="ARBA00008642"/>
    </source>
</evidence>
<comment type="pathway">
    <text evidence="9">Lipid metabolism; fatty acid biosynthesis.</text>
</comment>
<comment type="domain">
    <text evidence="9">The last Arg residue of the ACP-binding site is essential for the weak association between ACP/AcpP and FabH.</text>
</comment>
<comment type="subunit">
    <text evidence="9">Homodimer.</text>
</comment>
<protein>
    <recommendedName>
        <fullName evidence="9">Beta-ketoacyl-[acyl-carrier-protein] synthase III</fullName>
        <shortName evidence="9">Beta-ketoacyl-ACP synthase III</shortName>
        <shortName evidence="9">KAS III</shortName>
        <ecNumber evidence="9">2.3.1.180</ecNumber>
    </recommendedName>
    <alternativeName>
        <fullName evidence="9">3-oxoacyl-[acyl-carrier-protein] synthase 3</fullName>
    </alternativeName>
    <alternativeName>
        <fullName evidence="9">3-oxoacyl-[acyl-carrier-protein] synthase III</fullName>
    </alternativeName>
</protein>
<dbReference type="RefSeq" id="WP_380655973.1">
    <property type="nucleotide sequence ID" value="NZ_JBHRVQ010000001.1"/>
</dbReference>
<evidence type="ECO:0000313" key="12">
    <source>
        <dbReference type="EMBL" id="MFC3389218.1"/>
    </source>
</evidence>
<evidence type="ECO:0000256" key="6">
    <source>
        <dbReference type="ARBA" id="ARBA00023160"/>
    </source>
</evidence>
<feature type="region of interest" description="ACP-binding" evidence="9">
    <location>
        <begin position="239"/>
        <end position="243"/>
    </location>
</feature>
<reference evidence="13" key="1">
    <citation type="journal article" date="2019" name="Int. J. Syst. Evol. Microbiol.">
        <title>The Global Catalogue of Microorganisms (GCM) 10K type strain sequencing project: providing services to taxonomists for standard genome sequencing and annotation.</title>
        <authorList>
            <consortium name="The Broad Institute Genomics Platform"/>
            <consortium name="The Broad Institute Genome Sequencing Center for Infectious Disease"/>
            <person name="Wu L."/>
            <person name="Ma J."/>
        </authorList>
    </citation>
    <scope>NUCLEOTIDE SEQUENCE [LARGE SCALE GENOMIC DNA]</scope>
    <source>
        <strain evidence="13">CCM 7756</strain>
    </source>
</reference>
<evidence type="ECO:0000313" key="13">
    <source>
        <dbReference type="Proteomes" id="UP001595637"/>
    </source>
</evidence>
<dbReference type="PANTHER" id="PTHR43091:SF1">
    <property type="entry name" value="BETA-KETOACYL-[ACYL-CARRIER-PROTEIN] SYNTHASE III, CHLOROPLASTIC"/>
    <property type="match status" value="1"/>
</dbReference>
<feature type="active site" evidence="9">
    <location>
        <position position="112"/>
    </location>
</feature>
<dbReference type="Pfam" id="PF08541">
    <property type="entry name" value="ACP_syn_III_C"/>
    <property type="match status" value="1"/>
</dbReference>
<feature type="domain" description="Beta-ketoacyl-[acyl-carrier-protein] synthase III N-terminal" evidence="11">
    <location>
        <begin position="106"/>
        <end position="184"/>
    </location>
</feature>
<proteinExistence type="inferred from homology"/>
<dbReference type="GO" id="GO:0033818">
    <property type="term" value="F:beta-ketoacyl-acyl-carrier-protein synthase III activity"/>
    <property type="evidence" value="ECO:0007669"/>
    <property type="project" value="UniProtKB-EC"/>
</dbReference>
<dbReference type="EMBL" id="JBHRVQ010000001">
    <property type="protein sequence ID" value="MFC3389218.1"/>
    <property type="molecule type" value="Genomic_DNA"/>
</dbReference>
<evidence type="ECO:0000256" key="5">
    <source>
        <dbReference type="ARBA" id="ARBA00023098"/>
    </source>
</evidence>
<dbReference type="InterPro" id="IPR013751">
    <property type="entry name" value="ACP_syn_III_N"/>
</dbReference>
<keyword evidence="3 9" id="KW-0808">Transferase</keyword>
<comment type="caution">
    <text evidence="12">The sequence shown here is derived from an EMBL/GenBank/DDBJ whole genome shotgun (WGS) entry which is preliminary data.</text>
</comment>
<keyword evidence="4 9" id="KW-0276">Fatty acid metabolism</keyword>
<evidence type="ECO:0000259" key="10">
    <source>
        <dbReference type="Pfam" id="PF08541"/>
    </source>
</evidence>
<keyword evidence="9" id="KW-0963">Cytoplasm</keyword>
<keyword evidence="13" id="KW-1185">Reference proteome</keyword>